<dbReference type="CDD" id="cd06852">
    <property type="entry name" value="GT_MraY"/>
    <property type="match status" value="1"/>
</dbReference>
<evidence type="ECO:0000256" key="3">
    <source>
        <dbReference type="ARBA" id="ARBA00022519"/>
    </source>
</evidence>
<feature type="transmembrane region" description="Helical" evidence="13">
    <location>
        <begin position="127"/>
        <end position="144"/>
    </location>
</feature>
<dbReference type="EC" id="2.7.8.13" evidence="13 14"/>
<sequence>MFYEFLAEHINIFRYLTFRGIMAAVTAFLLALTIGRPAINYLAEMRFGQQVRDDGPYAHLVKTGTPTMGGIFMWGSVLISALLWAAWNPFVLIACLSLILFGVIGFVDDFAKIKCSNTKGLSYSGKLFWQGISAFVLLVLIYHMRSYHSTVDTIDLTLRSQDGSVLAATNVSVNHDWEWNLLLPSFEKKNQLSFYAGIYNVELGAVSNLAIFSFPAWSGKGEDQEVFSGSVLYDSGNAVNIFVERKEFVSGTTHNQKTNIFVPYKSQLFQAQFVPYYAKVLWYIPLLLAFLFYVLIIVGTSNAANLTDGLDGLATGMGIALFLPFGVFAYLMGNSVSAHYLLLPYIQGAGELSVFVAAVLGGMAGFLWYNIYPADVFMGDTGSLPMGACAAVVAIMLKQELLLPIAGFMFVLETLSVMIQVISYKCCKKRVFKMAPIHHHFELSGWKENQVVVRFWILGIFFALLALASLKIR</sequence>
<evidence type="ECO:0000256" key="13">
    <source>
        <dbReference type="HAMAP-Rule" id="MF_00038"/>
    </source>
</evidence>
<keyword evidence="12 13" id="KW-0961">Cell wall biogenesis/degradation</keyword>
<feature type="binding site" evidence="15">
    <location>
        <position position="305"/>
    </location>
    <ligand>
        <name>Mg(2+)</name>
        <dbReference type="ChEBI" id="CHEBI:18420"/>
    </ligand>
</feature>
<dbReference type="InterPro" id="IPR000715">
    <property type="entry name" value="Glycosyl_transferase_4"/>
</dbReference>
<feature type="transmembrane region" description="Helical" evidence="13">
    <location>
        <begin position="64"/>
        <end position="84"/>
    </location>
</feature>
<name>A0A1I1D162_BREAD</name>
<evidence type="ECO:0000256" key="1">
    <source>
        <dbReference type="ARBA" id="ARBA00004141"/>
    </source>
</evidence>
<keyword evidence="5 13" id="KW-0808">Transferase</keyword>
<evidence type="ECO:0000256" key="2">
    <source>
        <dbReference type="ARBA" id="ARBA00005583"/>
    </source>
</evidence>
<feature type="transmembrane region" description="Helical" evidence="13">
    <location>
        <begin position="20"/>
        <end position="43"/>
    </location>
</feature>
<feature type="transmembrane region" description="Helical" evidence="13">
    <location>
        <begin position="90"/>
        <end position="107"/>
    </location>
</feature>
<comment type="similarity">
    <text evidence="2 13">Belongs to the glycosyltransferase 4 family. MraY subfamily.</text>
</comment>
<evidence type="ECO:0000256" key="5">
    <source>
        <dbReference type="ARBA" id="ARBA00022679"/>
    </source>
</evidence>
<reference evidence="17" key="1">
    <citation type="submission" date="2016-10" db="EMBL/GenBank/DDBJ databases">
        <authorList>
            <person name="Varghese N."/>
            <person name="Submissions S."/>
        </authorList>
    </citation>
    <scope>NUCLEOTIDE SEQUENCE [LARGE SCALE GENOMIC DNA]</scope>
    <source>
        <strain evidence="17">ATCC 43811</strain>
    </source>
</reference>
<evidence type="ECO:0000256" key="14">
    <source>
        <dbReference type="NCBIfam" id="TIGR00445"/>
    </source>
</evidence>
<dbReference type="OrthoDB" id="9805475at2"/>
<dbReference type="GO" id="GO:0046872">
    <property type="term" value="F:metal ion binding"/>
    <property type="evidence" value="ECO:0007669"/>
    <property type="project" value="UniProtKB-KW"/>
</dbReference>
<comment type="pathway">
    <text evidence="13">Cell wall biogenesis; peptidoglycan biosynthesis.</text>
</comment>
<dbReference type="Pfam" id="PF00953">
    <property type="entry name" value="Glycos_transf_4"/>
    <property type="match status" value="1"/>
</dbReference>
<comment type="cofactor">
    <cofactor evidence="13 15">
        <name>Mg(2+)</name>
        <dbReference type="ChEBI" id="CHEBI:18420"/>
    </cofactor>
</comment>
<feature type="transmembrane region" description="Helical" evidence="13">
    <location>
        <begin position="312"/>
        <end position="332"/>
    </location>
</feature>
<dbReference type="GO" id="GO:0051992">
    <property type="term" value="F:UDP-N-acetylmuramoyl-L-alanyl-D-glutamyl-meso-2,6-diaminopimelyl-D-alanyl-D-alanine:undecaprenyl-phosphate transferase activity"/>
    <property type="evidence" value="ECO:0007669"/>
    <property type="project" value="RHEA"/>
</dbReference>
<keyword evidence="4 13" id="KW-0132">Cell division</keyword>
<comment type="function">
    <text evidence="13">Catalyzes the initial step of the lipid cycle reactions in the biosynthesis of the cell wall peptidoglycan: transfers peptidoglycan precursor phospho-MurNAc-pentapeptide from UDP-MurNAc-pentapeptide onto the lipid carrier undecaprenyl phosphate, yielding undecaprenyl-pyrophosphoryl-MurNAc-pentapeptide, known as lipid I.</text>
</comment>
<dbReference type="InterPro" id="IPR003524">
    <property type="entry name" value="PNAcMuramoyl-5peptid_Trfase"/>
</dbReference>
<dbReference type="PANTHER" id="PTHR22926:SF5">
    <property type="entry name" value="PHOSPHO-N-ACETYLMURAMOYL-PENTAPEPTIDE-TRANSFERASE HOMOLOG"/>
    <property type="match status" value="1"/>
</dbReference>
<dbReference type="InterPro" id="IPR018480">
    <property type="entry name" value="PNAcMuramoyl-5peptid_Trfase_CS"/>
</dbReference>
<evidence type="ECO:0000256" key="11">
    <source>
        <dbReference type="ARBA" id="ARBA00023306"/>
    </source>
</evidence>
<evidence type="ECO:0000256" key="12">
    <source>
        <dbReference type="ARBA" id="ARBA00023316"/>
    </source>
</evidence>
<keyword evidence="11 13" id="KW-0131">Cell cycle</keyword>
<dbReference type="PANTHER" id="PTHR22926">
    <property type="entry name" value="PHOSPHO-N-ACETYLMURAMOYL-PENTAPEPTIDE-TRANSFERASE"/>
    <property type="match status" value="1"/>
</dbReference>
<gene>
    <name evidence="13" type="primary">mraY</name>
    <name evidence="16" type="ORF">SAMN02745150_00202</name>
</gene>
<keyword evidence="6 13" id="KW-0812">Transmembrane</keyword>
<dbReference type="RefSeq" id="WP_143280360.1">
    <property type="nucleotide sequence ID" value="NZ_FOKY01000001.1"/>
</dbReference>
<dbReference type="GO" id="GO:0008963">
    <property type="term" value="F:phospho-N-acetylmuramoyl-pentapeptide-transferase activity"/>
    <property type="evidence" value="ECO:0007669"/>
    <property type="project" value="UniProtKB-UniRule"/>
</dbReference>
<dbReference type="STRING" id="34097.SAMN02745150_00202"/>
<feature type="transmembrane region" description="Helical" evidence="13">
    <location>
        <begin position="403"/>
        <end position="424"/>
    </location>
</feature>
<dbReference type="GO" id="GO:0009252">
    <property type="term" value="P:peptidoglycan biosynthetic process"/>
    <property type="evidence" value="ECO:0007669"/>
    <property type="project" value="UniProtKB-UniRule"/>
</dbReference>
<accession>A0A1I1D162</accession>
<protein>
    <recommendedName>
        <fullName evidence="13 14">Phospho-N-acetylmuramoyl-pentapeptide-transferase</fullName>
        <ecNumber evidence="13 14">2.7.8.13</ecNumber>
    </recommendedName>
    <alternativeName>
        <fullName evidence="13">UDP-MurNAc-pentapeptide phosphotransferase</fullName>
    </alternativeName>
</protein>
<dbReference type="HAMAP" id="MF_00038">
    <property type="entry name" value="MraY"/>
    <property type="match status" value="1"/>
</dbReference>
<dbReference type="UniPathway" id="UPA00219"/>
<dbReference type="Proteomes" id="UP000240042">
    <property type="component" value="Unassembled WGS sequence"/>
</dbReference>
<dbReference type="GO" id="GO:0005886">
    <property type="term" value="C:plasma membrane"/>
    <property type="evidence" value="ECO:0007669"/>
    <property type="project" value="UniProtKB-SubCell"/>
</dbReference>
<comment type="catalytic activity">
    <reaction evidence="13">
        <text>UDP-N-acetyl-alpha-D-muramoyl-L-alanyl-gamma-D-glutamyl-meso-2,6-diaminopimeloyl-D-alanyl-D-alanine + di-trans,octa-cis-undecaprenyl phosphate = di-trans,octa-cis-undecaprenyl diphospho-N-acetyl-alpha-D-muramoyl-L-alanyl-D-glutamyl-meso-2,6-diaminopimeloyl-D-alanyl-D-alanine + UMP</text>
        <dbReference type="Rhea" id="RHEA:28386"/>
        <dbReference type="ChEBI" id="CHEBI:57865"/>
        <dbReference type="ChEBI" id="CHEBI:60392"/>
        <dbReference type="ChEBI" id="CHEBI:61386"/>
        <dbReference type="ChEBI" id="CHEBI:61387"/>
        <dbReference type="EC" id="2.7.8.13"/>
    </reaction>
</comment>
<keyword evidence="13" id="KW-1003">Cell membrane</keyword>
<keyword evidence="8 13" id="KW-0573">Peptidoglycan synthesis</keyword>
<organism evidence="16 17">
    <name type="scientific">Brevinema andersonii</name>
    <dbReference type="NCBI Taxonomy" id="34097"/>
    <lineage>
        <taxon>Bacteria</taxon>
        <taxon>Pseudomonadati</taxon>
        <taxon>Spirochaetota</taxon>
        <taxon>Spirochaetia</taxon>
        <taxon>Brevinematales</taxon>
        <taxon>Brevinemataceae</taxon>
        <taxon>Brevinema</taxon>
    </lineage>
</organism>
<keyword evidence="7 13" id="KW-0133">Cell shape</keyword>
<keyword evidence="17" id="KW-1185">Reference proteome</keyword>
<proteinExistence type="inferred from homology"/>
<feature type="binding site" evidence="15">
    <location>
        <position position="380"/>
    </location>
    <ligand>
        <name>Mg(2+)</name>
        <dbReference type="ChEBI" id="CHEBI:18420"/>
    </ligand>
</feature>
<keyword evidence="3" id="KW-0997">Cell inner membrane</keyword>
<dbReference type="PROSITE" id="PS01348">
    <property type="entry name" value="MRAY_2"/>
    <property type="match status" value="1"/>
</dbReference>
<evidence type="ECO:0000256" key="6">
    <source>
        <dbReference type="ARBA" id="ARBA00022692"/>
    </source>
</evidence>
<feature type="transmembrane region" description="Helical" evidence="13">
    <location>
        <begin position="352"/>
        <end position="369"/>
    </location>
</feature>
<evidence type="ECO:0000256" key="7">
    <source>
        <dbReference type="ARBA" id="ARBA00022960"/>
    </source>
</evidence>
<evidence type="ECO:0000256" key="10">
    <source>
        <dbReference type="ARBA" id="ARBA00023136"/>
    </source>
</evidence>
<dbReference type="GO" id="GO:0051301">
    <property type="term" value="P:cell division"/>
    <property type="evidence" value="ECO:0007669"/>
    <property type="project" value="UniProtKB-KW"/>
</dbReference>
<evidence type="ECO:0000313" key="17">
    <source>
        <dbReference type="Proteomes" id="UP000240042"/>
    </source>
</evidence>
<dbReference type="EMBL" id="FOKY01000001">
    <property type="protein sequence ID" value="SFB68675.1"/>
    <property type="molecule type" value="Genomic_DNA"/>
</dbReference>
<evidence type="ECO:0000313" key="16">
    <source>
        <dbReference type="EMBL" id="SFB68675.1"/>
    </source>
</evidence>
<keyword evidence="9 13" id="KW-1133">Transmembrane helix</keyword>
<keyword evidence="13 15" id="KW-0460">Magnesium</keyword>
<evidence type="ECO:0000256" key="4">
    <source>
        <dbReference type="ARBA" id="ARBA00022618"/>
    </source>
</evidence>
<feature type="transmembrane region" description="Helical" evidence="13">
    <location>
        <begin position="451"/>
        <end position="470"/>
    </location>
</feature>
<dbReference type="AlphaFoldDB" id="A0A1I1D162"/>
<comment type="subcellular location">
    <subcellularLocation>
        <location evidence="13">Cell membrane</location>
        <topology evidence="13">Multi-pass membrane protein</topology>
    </subcellularLocation>
    <subcellularLocation>
        <location evidence="1">Membrane</location>
        <topology evidence="1">Multi-pass membrane protein</topology>
    </subcellularLocation>
</comment>
<feature type="transmembrane region" description="Helical" evidence="13">
    <location>
        <begin position="280"/>
        <end position="300"/>
    </location>
</feature>
<evidence type="ECO:0000256" key="9">
    <source>
        <dbReference type="ARBA" id="ARBA00022989"/>
    </source>
</evidence>
<evidence type="ECO:0000256" key="15">
    <source>
        <dbReference type="PIRSR" id="PIRSR600715-1"/>
    </source>
</evidence>
<keyword evidence="13 15" id="KW-0479">Metal-binding</keyword>
<evidence type="ECO:0000256" key="8">
    <source>
        <dbReference type="ARBA" id="ARBA00022984"/>
    </source>
</evidence>
<dbReference type="NCBIfam" id="TIGR00445">
    <property type="entry name" value="mraY"/>
    <property type="match status" value="1"/>
</dbReference>
<dbReference type="GO" id="GO:0008360">
    <property type="term" value="P:regulation of cell shape"/>
    <property type="evidence" value="ECO:0007669"/>
    <property type="project" value="UniProtKB-KW"/>
</dbReference>
<dbReference type="GO" id="GO:0071555">
    <property type="term" value="P:cell wall organization"/>
    <property type="evidence" value="ECO:0007669"/>
    <property type="project" value="UniProtKB-KW"/>
</dbReference>
<keyword evidence="10 13" id="KW-0472">Membrane</keyword>